<dbReference type="InterPro" id="IPR055170">
    <property type="entry name" value="GFO_IDH_MocA-like_dom"/>
</dbReference>
<dbReference type="Pfam" id="PF01408">
    <property type="entry name" value="GFO_IDH_MocA"/>
    <property type="match status" value="1"/>
</dbReference>
<feature type="domain" description="GFO/IDH/MocA-like oxidoreductase" evidence="4">
    <location>
        <begin position="131"/>
        <end position="265"/>
    </location>
</feature>
<evidence type="ECO:0000313" key="6">
    <source>
        <dbReference type="Proteomes" id="UP001157160"/>
    </source>
</evidence>
<dbReference type="Gene3D" id="3.30.360.10">
    <property type="entry name" value="Dihydrodipicolinate Reductase, domain 2"/>
    <property type="match status" value="1"/>
</dbReference>
<dbReference type="Gene3D" id="3.40.50.720">
    <property type="entry name" value="NAD(P)-binding Rossmann-like Domain"/>
    <property type="match status" value="1"/>
</dbReference>
<dbReference type="InterPro" id="IPR036291">
    <property type="entry name" value="NAD(P)-bd_dom_sf"/>
</dbReference>
<sequence length="373" mass="38827">MSGTTGIGIIGAGMISEQYLTNLTVYPDVTVHVVGDLDVDRATAQAEKWGVAQGGDVDAVLGHPDVDIVINLTIPAAHEQVSVAALQAGKHVWTEKPLAVDRAAGRRILDAAEAAGRRVGCAPDTVLGPGFQTAKRAIAEGLIGTPYAAATGFQWQGPDVIHPNPDFLFARGGGPLFDMGPYYFAGLVHLFGSVSGVAALGGRAATERSVQVGPRAGEAFPVEVPTHLSVLTEFAAGQQAQSLLSFDTAIFRHGVFEVHGTEGTLVLPDPNYFTGAIQLYRPAADRAGIAAQQPELVPVVGAETGRGLGALDMARAIAEGREHLATGELGYHVLDVLESVAEAVEARAFIDVASRVETPAAVAADFDPFARTL</sequence>
<evidence type="ECO:0000256" key="2">
    <source>
        <dbReference type="ARBA" id="ARBA00023027"/>
    </source>
</evidence>
<accession>A0AA37UHM3</accession>
<evidence type="ECO:0000259" key="4">
    <source>
        <dbReference type="Pfam" id="PF22725"/>
    </source>
</evidence>
<dbReference type="InterPro" id="IPR050463">
    <property type="entry name" value="Gfo/Idh/MocA_oxidrdct_glycsds"/>
</dbReference>
<dbReference type="RefSeq" id="WP_284232925.1">
    <property type="nucleotide sequence ID" value="NZ_BSUL01000001.1"/>
</dbReference>
<proteinExistence type="predicted"/>
<keyword evidence="6" id="KW-1185">Reference proteome</keyword>
<feature type="domain" description="Gfo/Idh/MocA-like oxidoreductase N-terminal" evidence="3">
    <location>
        <begin position="7"/>
        <end position="120"/>
    </location>
</feature>
<dbReference type="PANTHER" id="PTHR43818:SF11">
    <property type="entry name" value="BCDNA.GH03377"/>
    <property type="match status" value="1"/>
</dbReference>
<dbReference type="GO" id="GO:0000166">
    <property type="term" value="F:nucleotide binding"/>
    <property type="evidence" value="ECO:0007669"/>
    <property type="project" value="InterPro"/>
</dbReference>
<dbReference type="InterPro" id="IPR000683">
    <property type="entry name" value="Gfo/Idh/MocA-like_OxRdtase_N"/>
</dbReference>
<name>A0AA37UHM3_9MICO</name>
<dbReference type="EMBL" id="BSUL01000001">
    <property type="protein sequence ID" value="GMA29119.1"/>
    <property type="molecule type" value="Genomic_DNA"/>
</dbReference>
<protein>
    <submittedName>
        <fullName evidence="5">Oxidoreductase</fullName>
    </submittedName>
</protein>
<dbReference type="SUPFAM" id="SSF51735">
    <property type="entry name" value="NAD(P)-binding Rossmann-fold domains"/>
    <property type="match status" value="1"/>
</dbReference>
<dbReference type="AlphaFoldDB" id="A0AA37UHM3"/>
<keyword evidence="2" id="KW-0520">NAD</keyword>
<keyword evidence="1" id="KW-0560">Oxidoreductase</keyword>
<dbReference type="Proteomes" id="UP001157160">
    <property type="component" value="Unassembled WGS sequence"/>
</dbReference>
<dbReference type="PANTHER" id="PTHR43818">
    <property type="entry name" value="BCDNA.GH03377"/>
    <property type="match status" value="1"/>
</dbReference>
<dbReference type="Pfam" id="PF22725">
    <property type="entry name" value="GFO_IDH_MocA_C3"/>
    <property type="match status" value="1"/>
</dbReference>
<reference evidence="5 6" key="1">
    <citation type="journal article" date="2014" name="Int. J. Syst. Evol. Microbiol.">
        <title>Complete genome sequence of Corynebacterium casei LMG S-19264T (=DSM 44701T), isolated from a smear-ripened cheese.</title>
        <authorList>
            <consortium name="US DOE Joint Genome Institute (JGI-PGF)"/>
            <person name="Walter F."/>
            <person name="Albersmeier A."/>
            <person name="Kalinowski J."/>
            <person name="Ruckert C."/>
        </authorList>
    </citation>
    <scope>NUCLEOTIDE SEQUENCE [LARGE SCALE GENOMIC DNA]</scope>
    <source>
        <strain evidence="5 6">NBRC 112289</strain>
    </source>
</reference>
<organism evidence="5 6">
    <name type="scientific">Arenivirga flava</name>
    <dbReference type="NCBI Taxonomy" id="1930060"/>
    <lineage>
        <taxon>Bacteria</taxon>
        <taxon>Bacillati</taxon>
        <taxon>Actinomycetota</taxon>
        <taxon>Actinomycetes</taxon>
        <taxon>Micrococcales</taxon>
        <taxon>Microbacteriaceae</taxon>
        <taxon>Arenivirga</taxon>
    </lineage>
</organism>
<evidence type="ECO:0000259" key="3">
    <source>
        <dbReference type="Pfam" id="PF01408"/>
    </source>
</evidence>
<evidence type="ECO:0000256" key="1">
    <source>
        <dbReference type="ARBA" id="ARBA00023002"/>
    </source>
</evidence>
<comment type="caution">
    <text evidence="5">The sequence shown here is derived from an EMBL/GenBank/DDBJ whole genome shotgun (WGS) entry which is preliminary data.</text>
</comment>
<dbReference type="SUPFAM" id="SSF55347">
    <property type="entry name" value="Glyceraldehyde-3-phosphate dehydrogenase-like, C-terminal domain"/>
    <property type="match status" value="1"/>
</dbReference>
<dbReference type="GO" id="GO:0016491">
    <property type="term" value="F:oxidoreductase activity"/>
    <property type="evidence" value="ECO:0007669"/>
    <property type="project" value="UniProtKB-KW"/>
</dbReference>
<gene>
    <name evidence="5" type="ORF">GCM10025874_23720</name>
</gene>
<evidence type="ECO:0000313" key="5">
    <source>
        <dbReference type="EMBL" id="GMA29119.1"/>
    </source>
</evidence>